<evidence type="ECO:0000256" key="6">
    <source>
        <dbReference type="ARBA" id="ARBA00023098"/>
    </source>
</evidence>
<dbReference type="AlphaFoldDB" id="C9RGR5"/>
<dbReference type="SUPFAM" id="SSF51395">
    <property type="entry name" value="FMN-linked oxidoreductases"/>
    <property type="match status" value="1"/>
</dbReference>
<keyword evidence="1 10" id="KW-0963">Cytoplasm</keyword>
<dbReference type="GO" id="GO:0046474">
    <property type="term" value="P:glycerophospholipid biosynthetic process"/>
    <property type="evidence" value="ECO:0007669"/>
    <property type="project" value="UniProtKB-UniRule"/>
</dbReference>
<keyword evidence="5 10" id="KW-0460">Magnesium</keyword>
<evidence type="ECO:0000256" key="10">
    <source>
        <dbReference type="HAMAP-Rule" id="MF_00112"/>
    </source>
</evidence>
<dbReference type="GO" id="GO:0047294">
    <property type="term" value="F:phosphoglycerol geranylgeranyltransferase activity"/>
    <property type="evidence" value="ECO:0007669"/>
    <property type="project" value="UniProtKB-UniRule"/>
</dbReference>
<dbReference type="NCBIfam" id="TIGR01769">
    <property type="entry name" value="GGGP"/>
    <property type="match status" value="1"/>
</dbReference>
<feature type="binding site" evidence="10">
    <location>
        <begin position="203"/>
        <end position="204"/>
    </location>
    <ligand>
        <name>sn-glycerol 1-phosphate</name>
        <dbReference type="ChEBI" id="CHEBI:57685"/>
    </ligand>
</feature>
<evidence type="ECO:0000256" key="5">
    <source>
        <dbReference type="ARBA" id="ARBA00022842"/>
    </source>
</evidence>
<dbReference type="NCBIfam" id="TIGR01768">
    <property type="entry name" value="GGGP-family"/>
    <property type="match status" value="1"/>
</dbReference>
<evidence type="ECO:0000256" key="1">
    <source>
        <dbReference type="ARBA" id="ARBA00022490"/>
    </source>
</evidence>
<proteinExistence type="inferred from homology"/>
<dbReference type="EC" id="2.5.1.41" evidence="10"/>
<dbReference type="Pfam" id="PF01884">
    <property type="entry name" value="PcrB"/>
    <property type="match status" value="1"/>
</dbReference>
<reference evidence="11" key="1">
    <citation type="submission" date="2009-10" db="EMBL/GenBank/DDBJ databases">
        <title>Complete sequence of chromosome of Methanocaldococcus vulcanius M7.</title>
        <authorList>
            <consortium name="US DOE Joint Genome Institute"/>
            <person name="Lucas S."/>
            <person name="Copeland A."/>
            <person name="Lapidus A."/>
            <person name="Glavina del Rio T."/>
            <person name="Dalin E."/>
            <person name="Tice H."/>
            <person name="Bruce D."/>
            <person name="Goodwin L."/>
            <person name="Pitluck S."/>
            <person name="Lcollab F.I."/>
            <person name="Brettin T."/>
            <person name="Detter J.C."/>
            <person name="Han C."/>
            <person name="Tapia R."/>
            <person name="Kuske C.R."/>
            <person name="Schmutz J."/>
            <person name="Larimer F."/>
            <person name="Land M."/>
            <person name="Hauser L."/>
            <person name="Kyrpides N."/>
            <person name="Ovchinikova G."/>
            <person name="Sieprawska-Lupa M."/>
            <person name="Whitman W.B."/>
            <person name="Woyke T."/>
        </authorList>
    </citation>
    <scope>NUCLEOTIDE SEQUENCE [LARGE SCALE GENOMIC DNA]</scope>
    <source>
        <strain evidence="11">M7</strain>
    </source>
</reference>
<evidence type="ECO:0000256" key="9">
    <source>
        <dbReference type="ARBA" id="ARBA00047288"/>
    </source>
</evidence>
<feature type="binding site" evidence="10">
    <location>
        <begin position="172"/>
        <end position="178"/>
    </location>
    <ligand>
        <name>sn-glycerol 1-phosphate</name>
        <dbReference type="ChEBI" id="CHEBI:57685"/>
    </ligand>
</feature>
<dbReference type="PANTHER" id="PTHR21235">
    <property type="entry name" value="IMIDAZOLE GLYCEROL PHOSPHATE SYNTHASE SUBUNIT HISF/H IGP SYNTHASE SUBUNIT HISF/H"/>
    <property type="match status" value="1"/>
</dbReference>
<dbReference type="OrthoDB" id="7409at2157"/>
<dbReference type="HOGENOM" id="CLU_068610_0_0_2"/>
<keyword evidence="12" id="KW-1185">Reference proteome</keyword>
<dbReference type="PANTHER" id="PTHR21235:SF22">
    <property type="entry name" value="GERANYLGERANYLGLYCERYL PHOSPHATE SYNTHASE"/>
    <property type="match status" value="1"/>
</dbReference>
<comment type="similarity">
    <text evidence="10">Belongs to the GGGP/HepGP synthase family. Group II subfamily.</text>
</comment>
<dbReference type="CDD" id="cd02812">
    <property type="entry name" value="PcrB_like"/>
    <property type="match status" value="1"/>
</dbReference>
<keyword evidence="2 10" id="KW-0444">Lipid biosynthesis</keyword>
<dbReference type="KEGG" id="mvu:Metvu_0909"/>
<dbReference type="GO" id="GO:0005737">
    <property type="term" value="C:cytoplasm"/>
    <property type="evidence" value="ECO:0007669"/>
    <property type="project" value="UniProtKB-SubCell"/>
</dbReference>
<comment type="pathway">
    <text evidence="10">Membrane lipid metabolism; glycerophospholipid metabolism.</text>
</comment>
<dbReference type="STRING" id="579137.Metvu_0909"/>
<comment type="caution">
    <text evidence="10">Lacks conserved residue(s) required for the propagation of feature annotation.</text>
</comment>
<keyword evidence="7 10" id="KW-0594">Phospholipid biosynthesis</keyword>
<dbReference type="NCBIfam" id="NF003201">
    <property type="entry name" value="PRK04169.1-5"/>
    <property type="match status" value="1"/>
</dbReference>
<dbReference type="NCBIfam" id="NF003198">
    <property type="entry name" value="PRK04169.1-2"/>
    <property type="match status" value="1"/>
</dbReference>
<evidence type="ECO:0000256" key="2">
    <source>
        <dbReference type="ARBA" id="ARBA00022516"/>
    </source>
</evidence>
<keyword evidence="8 10" id="KW-1208">Phospholipid metabolism</keyword>
<evidence type="ECO:0000313" key="11">
    <source>
        <dbReference type="EMBL" id="ACX72767.1"/>
    </source>
</evidence>
<protein>
    <recommendedName>
        <fullName evidence="10">Geranylgeranylglyceryl phosphate synthase</fullName>
        <shortName evidence="10">GGGP synthase</shortName>
        <shortName evidence="10">GGGPS</shortName>
        <ecNumber evidence="10">2.5.1.41</ecNumber>
    </recommendedName>
    <alternativeName>
        <fullName evidence="10">(S)-3-O-geranylgeranylglyceryl phosphate synthase</fullName>
    </alternativeName>
    <alternativeName>
        <fullName evidence="10">Phosphoglycerol geranylgeranyltransferase</fullName>
    </alternativeName>
</protein>
<comment type="cofactor">
    <cofactor evidence="10">
        <name>Mg(2+)</name>
        <dbReference type="ChEBI" id="CHEBI:18420"/>
    </cofactor>
</comment>
<keyword evidence="3 10" id="KW-0808">Transferase</keyword>
<evidence type="ECO:0000313" key="12">
    <source>
        <dbReference type="Proteomes" id="UP000002063"/>
    </source>
</evidence>
<dbReference type="RefSeq" id="WP_015732987.1">
    <property type="nucleotide sequence ID" value="NC_013407.1"/>
</dbReference>
<dbReference type="InterPro" id="IPR050064">
    <property type="entry name" value="IGPS_HisA/HisF"/>
</dbReference>
<feature type="binding site" evidence="10">
    <location>
        <position position="53"/>
    </location>
    <ligand>
        <name>Mg(2+)</name>
        <dbReference type="ChEBI" id="CHEBI:18420"/>
    </ligand>
</feature>
<comment type="catalytic activity">
    <reaction evidence="9 10">
        <text>sn-glycerol 1-phosphate + (2E,6E,10E)-geranylgeranyl diphosphate = sn-3-O-(geranylgeranyl)glycerol 1-phosphate + diphosphate</text>
        <dbReference type="Rhea" id="RHEA:23404"/>
        <dbReference type="ChEBI" id="CHEBI:33019"/>
        <dbReference type="ChEBI" id="CHEBI:57677"/>
        <dbReference type="ChEBI" id="CHEBI:57685"/>
        <dbReference type="ChEBI" id="CHEBI:58756"/>
        <dbReference type="EC" id="2.5.1.41"/>
    </reaction>
</comment>
<feature type="binding site" evidence="10">
    <location>
        <position position="28"/>
    </location>
    <ligand>
        <name>Mg(2+)</name>
        <dbReference type="ChEBI" id="CHEBI:18420"/>
    </ligand>
</feature>
<dbReference type="Proteomes" id="UP000002063">
    <property type="component" value="Chromosome"/>
</dbReference>
<dbReference type="Gene3D" id="3.20.20.390">
    <property type="entry name" value="FMN-linked oxidoreductases"/>
    <property type="match status" value="1"/>
</dbReference>
<dbReference type="UniPathway" id="UPA00940"/>
<dbReference type="InterPro" id="IPR008205">
    <property type="entry name" value="GGGP_HepGP_synthase"/>
</dbReference>
<feature type="binding site" evidence="10">
    <location>
        <begin position="225"/>
        <end position="226"/>
    </location>
    <ligand>
        <name>sn-glycerol 1-phosphate</name>
        <dbReference type="ChEBI" id="CHEBI:57685"/>
    </ligand>
</feature>
<comment type="function">
    <text evidence="10">Prenyltransferase that catalyzes the transfer of the geranylgeranyl moiety of geranylgeranyl diphosphate (GGPP) to the C3 hydroxyl of sn-glycerol-1-phosphate (G1P). This reaction is the first ether-bond-formation step in the biosynthesis of archaeal membrane lipids.</text>
</comment>
<dbReference type="eggNOG" id="arCOG01085">
    <property type="taxonomic scope" value="Archaea"/>
</dbReference>
<dbReference type="FunFam" id="3.20.20.390:FF:000001">
    <property type="entry name" value="Heptaprenylglyceryl phosphate synthase"/>
    <property type="match status" value="1"/>
</dbReference>
<dbReference type="InterPro" id="IPR010946">
    <property type="entry name" value="GGGP_synth"/>
</dbReference>
<sequence>MDIKIGKVEKKLNQIIEDEGAVYLTLLDPEEENIEEIAENIKDYADAVMIGGSVGVVNLDNTVKKVKKITNLPIILFPGNVDGLSRYADAVFYMSLMNSLNTYWAITAPTLGSITILKYNLEPIPMAYLCIEPARKTAVGYVGEIREIPQNKPKITAMYCLSAKFFGMRWAYLEAGSGAEYPVNNETISMAKKLSDINLIVGGGIRKPEIAYEKVLAGADVIVTGNLLEEDVKAVEMMYDYIKKAGREKLKN</sequence>
<evidence type="ECO:0000256" key="8">
    <source>
        <dbReference type="ARBA" id="ARBA00023264"/>
    </source>
</evidence>
<evidence type="ECO:0000256" key="3">
    <source>
        <dbReference type="ARBA" id="ARBA00022679"/>
    </source>
</evidence>
<accession>C9RGR5</accession>
<dbReference type="HAMAP" id="MF_00112">
    <property type="entry name" value="GGGP_HepGP_synthase"/>
    <property type="match status" value="1"/>
</dbReference>
<evidence type="ECO:0000256" key="4">
    <source>
        <dbReference type="ARBA" id="ARBA00022723"/>
    </source>
</evidence>
<dbReference type="GO" id="GO:0000107">
    <property type="term" value="F:imidazoleglycerol-phosphate synthase activity"/>
    <property type="evidence" value="ECO:0007669"/>
    <property type="project" value="TreeGrafter"/>
</dbReference>
<organism evidence="11 12">
    <name type="scientific">Methanocaldococcus vulcanius (strain ATCC 700851 / DSM 12094 / M7)</name>
    <name type="common">Methanococcus vulcanius</name>
    <dbReference type="NCBI Taxonomy" id="579137"/>
    <lineage>
        <taxon>Archaea</taxon>
        <taxon>Methanobacteriati</taxon>
        <taxon>Methanobacteriota</taxon>
        <taxon>Methanomada group</taxon>
        <taxon>Methanococci</taxon>
        <taxon>Methanococcales</taxon>
        <taxon>Methanocaldococcaceae</taxon>
        <taxon>Methanocaldococcus</taxon>
    </lineage>
</organism>
<evidence type="ECO:0000256" key="7">
    <source>
        <dbReference type="ARBA" id="ARBA00023209"/>
    </source>
</evidence>
<keyword evidence="4 10" id="KW-0479">Metal-binding</keyword>
<comment type="subcellular location">
    <subcellularLocation>
        <location evidence="10">Cytoplasm</location>
    </subcellularLocation>
</comment>
<dbReference type="EMBL" id="CP001787">
    <property type="protein sequence ID" value="ACX72767.1"/>
    <property type="molecule type" value="Genomic_DNA"/>
</dbReference>
<name>C9RGR5_METVM</name>
<dbReference type="GO" id="GO:0000287">
    <property type="term" value="F:magnesium ion binding"/>
    <property type="evidence" value="ECO:0007669"/>
    <property type="project" value="UniProtKB-UniRule"/>
</dbReference>
<gene>
    <name evidence="11" type="ordered locus">Metvu_0909</name>
</gene>
<keyword evidence="6 10" id="KW-0443">Lipid metabolism</keyword>
<dbReference type="GeneID" id="8513246"/>
<dbReference type="InterPro" id="IPR038597">
    <property type="entry name" value="GGGP/HepGP_synthase_sf"/>
</dbReference>